<feature type="transmembrane region" description="Helical" evidence="1">
    <location>
        <begin position="165"/>
        <end position="184"/>
    </location>
</feature>
<sequence>MRLNEWFVPGFGPPRFRAAVGLLFLPYTGMVLAFTLFGAMLADIVHWDRVAAILVIYFLALGIGAHALDALGSREAKPWGDLFSKRQLRLLAVVSIGAAYAIGIPYMLGPAPLLWWIAAMEGFFLLAYNLEWFQGRFHTDGWFALSWGALPVLAGHVLQTNGISLAALLVAAAAGALSLVEIKASRPYKRLVRSTAIGPASVIERMQMQQLRAILQSVSLGVILMGLGLVAWRWQG</sequence>
<gene>
    <name evidence="2" type="ORF">AVDCRST_MAG51-3292</name>
</gene>
<dbReference type="AlphaFoldDB" id="A0A6J4QCC8"/>
<feature type="transmembrane region" description="Helical" evidence="1">
    <location>
        <begin position="88"/>
        <end position="107"/>
    </location>
</feature>
<evidence type="ECO:0000313" key="2">
    <source>
        <dbReference type="EMBL" id="CAA9440925.1"/>
    </source>
</evidence>
<keyword evidence="1" id="KW-1133">Transmembrane helix</keyword>
<protein>
    <recommendedName>
        <fullName evidence="3">1,4-dihydroxy-2-naphthoate polyprenyltransferase</fullName>
    </recommendedName>
</protein>
<keyword evidence="1" id="KW-0472">Membrane</keyword>
<accession>A0A6J4QCC8</accession>
<organism evidence="2">
    <name type="scientific">uncultured Ramlibacter sp</name>
    <dbReference type="NCBI Taxonomy" id="260755"/>
    <lineage>
        <taxon>Bacteria</taxon>
        <taxon>Pseudomonadati</taxon>
        <taxon>Pseudomonadota</taxon>
        <taxon>Betaproteobacteria</taxon>
        <taxon>Burkholderiales</taxon>
        <taxon>Comamonadaceae</taxon>
        <taxon>Ramlibacter</taxon>
        <taxon>environmental samples</taxon>
    </lineage>
</organism>
<feature type="transmembrane region" description="Helical" evidence="1">
    <location>
        <begin position="213"/>
        <end position="234"/>
    </location>
</feature>
<dbReference type="EMBL" id="CADCUX010000708">
    <property type="protein sequence ID" value="CAA9440925.1"/>
    <property type="molecule type" value="Genomic_DNA"/>
</dbReference>
<name>A0A6J4QCC8_9BURK</name>
<keyword evidence="1" id="KW-0812">Transmembrane</keyword>
<proteinExistence type="predicted"/>
<evidence type="ECO:0000256" key="1">
    <source>
        <dbReference type="SAM" id="Phobius"/>
    </source>
</evidence>
<evidence type="ECO:0008006" key="3">
    <source>
        <dbReference type="Google" id="ProtNLM"/>
    </source>
</evidence>
<feature type="transmembrane region" description="Helical" evidence="1">
    <location>
        <begin position="50"/>
        <end position="68"/>
    </location>
</feature>
<feature type="transmembrane region" description="Helical" evidence="1">
    <location>
        <begin position="113"/>
        <end position="130"/>
    </location>
</feature>
<reference evidence="2" key="1">
    <citation type="submission" date="2020-02" db="EMBL/GenBank/DDBJ databases">
        <authorList>
            <person name="Meier V. D."/>
        </authorList>
    </citation>
    <scope>NUCLEOTIDE SEQUENCE</scope>
    <source>
        <strain evidence="2">AVDCRST_MAG51</strain>
    </source>
</reference>
<feature type="transmembrane region" description="Helical" evidence="1">
    <location>
        <begin position="20"/>
        <end position="44"/>
    </location>
</feature>